<organism evidence="3 4">
    <name type="scientific">Caenorhabditis tropicalis</name>
    <dbReference type="NCBI Taxonomy" id="1561998"/>
    <lineage>
        <taxon>Eukaryota</taxon>
        <taxon>Metazoa</taxon>
        <taxon>Ecdysozoa</taxon>
        <taxon>Nematoda</taxon>
        <taxon>Chromadorea</taxon>
        <taxon>Rhabditida</taxon>
        <taxon>Rhabditina</taxon>
        <taxon>Rhabditomorpha</taxon>
        <taxon>Rhabditoidea</taxon>
        <taxon>Rhabditidae</taxon>
        <taxon>Peloderinae</taxon>
        <taxon>Caenorhabditis</taxon>
    </lineage>
</organism>
<keyword evidence="3" id="KW-1185">Reference proteome</keyword>
<accession>A0A1I7TYE6</accession>
<feature type="region of interest" description="Disordered" evidence="2">
    <location>
        <begin position="218"/>
        <end position="261"/>
    </location>
</feature>
<feature type="compositionally biased region" description="Basic and acidic residues" evidence="2">
    <location>
        <begin position="9"/>
        <end position="26"/>
    </location>
</feature>
<dbReference type="eggNOG" id="ENOG502TIY8">
    <property type="taxonomic scope" value="Eukaryota"/>
</dbReference>
<protein>
    <submittedName>
        <fullName evidence="4">Meiosis-specific nuclear structural protein 1</fullName>
    </submittedName>
</protein>
<name>A0A1I7TYE6_9PELO</name>
<reference evidence="4" key="1">
    <citation type="submission" date="2016-11" db="UniProtKB">
        <authorList>
            <consortium name="WormBaseParasite"/>
        </authorList>
    </citation>
    <scope>IDENTIFICATION</scope>
</reference>
<dbReference type="Proteomes" id="UP000095282">
    <property type="component" value="Unplaced"/>
</dbReference>
<feature type="compositionally biased region" description="Basic and acidic residues" evidence="2">
    <location>
        <begin position="285"/>
        <end position="317"/>
    </location>
</feature>
<dbReference type="AlphaFoldDB" id="A0A1I7TYE6"/>
<proteinExistence type="predicted"/>
<evidence type="ECO:0000256" key="1">
    <source>
        <dbReference type="SAM" id="Coils"/>
    </source>
</evidence>
<keyword evidence="1" id="KW-0175">Coiled coil</keyword>
<dbReference type="WBParaSite" id="Csp11.Scaffold629.g13037.t1">
    <property type="protein sequence ID" value="Csp11.Scaffold629.g13037.t1"/>
    <property type="gene ID" value="Csp11.Scaffold629.g13037"/>
</dbReference>
<evidence type="ECO:0000256" key="2">
    <source>
        <dbReference type="SAM" id="MobiDB-lite"/>
    </source>
</evidence>
<feature type="region of interest" description="Disordered" evidence="2">
    <location>
        <begin position="285"/>
        <end position="330"/>
    </location>
</feature>
<feature type="coiled-coil region" evidence="1">
    <location>
        <begin position="76"/>
        <end position="168"/>
    </location>
</feature>
<feature type="region of interest" description="Disordered" evidence="2">
    <location>
        <begin position="1"/>
        <end position="26"/>
    </location>
</feature>
<evidence type="ECO:0000313" key="3">
    <source>
        <dbReference type="Proteomes" id="UP000095282"/>
    </source>
</evidence>
<evidence type="ECO:0000313" key="4">
    <source>
        <dbReference type="WBParaSite" id="Csp11.Scaffold629.g13037.t1"/>
    </source>
</evidence>
<sequence>MSARKNTKKKEDVEVKEERKKREMEKRRVAQFLHGGLQPSCGRDNKTRAKLAAKLAHRKKTESFIPKEDHEKEALRIQLLQEARQAQIEMEERRAERIILEERLRVFQERLEEELAQAAEYAALKFLEEHERREREEMFRRVEEIQKREMEEQKMKEMKEQVEEVEEISEPPVTDYKEAVYARLLEYEVARFEILEILRKRHLDKMEKQLEEIRNAEESVQEDLTNLEKENEKELKEVELPSKEEEPETFDDQENKKREAENVLKEKVLRKLKSKLQKRILVRKQKDQEAEELDKGSNRHRDDDDERNSWEREDRMEQVQYMRRGFRGGF</sequence>
<feature type="compositionally biased region" description="Basic and acidic residues" evidence="2">
    <location>
        <begin position="226"/>
        <end position="244"/>
    </location>
</feature>
<dbReference type="STRING" id="1561998.A0A1I7TYE6"/>